<dbReference type="InterPro" id="IPR029062">
    <property type="entry name" value="Class_I_gatase-like"/>
</dbReference>
<protein>
    <submittedName>
        <fullName evidence="2">Glutamine amidotransferase</fullName>
    </submittedName>
</protein>
<sequence length="195" mass="20715">MTKAITIITENFSDWETALINSTCRAYYGFDTQFASPSGASVSSSGGMTVTPHMAIENIRLDDLDLLIICGGTIWRTSHAPNINMLVAEAHDKGIAVAGICDGTRVLAQAGVLDDLRHTSNSAENLSQLNYGGAAYYQDVPYAVADRHVVTAPGSAPVSFMAEIMGVLGIRDEKLNAYLAMHAAEHSKPAGNIIS</sequence>
<reference evidence="2 3" key="1">
    <citation type="submission" date="2020-03" db="EMBL/GenBank/DDBJ databases">
        <authorList>
            <person name="Bakhshi Ganjeh M."/>
        </authorList>
    </citation>
    <scope>NUCLEOTIDE SEQUENCE [LARGE SCALE GENOMIC DNA]</scope>
    <source>
        <strain evidence="3">Iran 50</strain>
    </source>
</reference>
<feature type="domain" description="DJ-1/PfpI" evidence="1">
    <location>
        <begin position="3"/>
        <end position="165"/>
    </location>
</feature>
<keyword evidence="2" id="KW-0315">Glutamine amidotransferase</keyword>
<dbReference type="EMBL" id="CP050854">
    <property type="protein sequence ID" value="QTF08394.1"/>
    <property type="molecule type" value="Genomic_DNA"/>
</dbReference>
<dbReference type="InterPro" id="IPR002818">
    <property type="entry name" value="DJ-1/PfpI"/>
</dbReference>
<keyword evidence="3" id="KW-1185">Reference proteome</keyword>
<evidence type="ECO:0000313" key="3">
    <source>
        <dbReference type="Proteomes" id="UP000671960"/>
    </source>
</evidence>
<accession>A0ABX7US05</accession>
<evidence type="ECO:0000259" key="1">
    <source>
        <dbReference type="Pfam" id="PF01965"/>
    </source>
</evidence>
<gene>
    <name evidence="2" type="ORF">HC231_11095</name>
</gene>
<dbReference type="InterPro" id="IPR052158">
    <property type="entry name" value="INH-QAR"/>
</dbReference>
<dbReference type="RefSeq" id="WP_208231020.1">
    <property type="nucleotide sequence ID" value="NZ_CP050854.1"/>
</dbReference>
<dbReference type="Pfam" id="PF01965">
    <property type="entry name" value="DJ-1_PfpI"/>
    <property type="match status" value="1"/>
</dbReference>
<organism evidence="2 3">
    <name type="scientific">Brenneria izadpanahii</name>
    <dbReference type="NCBI Taxonomy" id="2722756"/>
    <lineage>
        <taxon>Bacteria</taxon>
        <taxon>Pseudomonadati</taxon>
        <taxon>Pseudomonadota</taxon>
        <taxon>Gammaproteobacteria</taxon>
        <taxon>Enterobacterales</taxon>
        <taxon>Pectobacteriaceae</taxon>
        <taxon>Brenneria</taxon>
    </lineage>
</organism>
<proteinExistence type="predicted"/>
<dbReference type="PANTHER" id="PTHR43130">
    <property type="entry name" value="ARAC-FAMILY TRANSCRIPTIONAL REGULATOR"/>
    <property type="match status" value="1"/>
</dbReference>
<name>A0ABX7US05_9GAMM</name>
<dbReference type="SUPFAM" id="SSF52317">
    <property type="entry name" value="Class I glutamine amidotransferase-like"/>
    <property type="match status" value="1"/>
</dbReference>
<dbReference type="Gene3D" id="3.40.50.880">
    <property type="match status" value="1"/>
</dbReference>
<evidence type="ECO:0000313" key="2">
    <source>
        <dbReference type="EMBL" id="QTF08394.1"/>
    </source>
</evidence>
<dbReference type="Proteomes" id="UP000671960">
    <property type="component" value="Chromosome"/>
</dbReference>
<dbReference type="PANTHER" id="PTHR43130:SF3">
    <property type="entry name" value="HTH-TYPE TRANSCRIPTIONAL REGULATOR RV1931C"/>
    <property type="match status" value="1"/>
</dbReference>